<feature type="region of interest" description="Disordered" evidence="1">
    <location>
        <begin position="141"/>
        <end position="172"/>
    </location>
</feature>
<gene>
    <name evidence="4" type="ORF">TK50_27380</name>
</gene>
<dbReference type="SMART" id="SM00637">
    <property type="entry name" value="CBD_II"/>
    <property type="match status" value="1"/>
</dbReference>
<dbReference type="PATRIC" id="fig|47853.6.peg.5740"/>
<feature type="compositionally biased region" description="Pro residues" evidence="1">
    <location>
        <begin position="142"/>
        <end position="169"/>
    </location>
</feature>
<dbReference type="SUPFAM" id="SSF49384">
    <property type="entry name" value="Carbohydrate-binding domain"/>
    <property type="match status" value="1"/>
</dbReference>
<comment type="caution">
    <text evidence="4">The sequence shown here is derived from an EMBL/GenBank/DDBJ whole genome shotgun (WGS) entry which is preliminary data.</text>
</comment>
<feature type="chain" id="PRO_5038420214" evidence="2">
    <location>
        <begin position="22"/>
        <end position="366"/>
    </location>
</feature>
<evidence type="ECO:0000256" key="1">
    <source>
        <dbReference type="SAM" id="MobiDB-lite"/>
    </source>
</evidence>
<sequence>MRHQRFRGGLAVAMVATAAVAAAVGTAPASAAAAGCRVSYTISSQWQGGFGANVTVTNLGDPVDGWTLRWSFASGQAVTQAWNATVTQSGAAVTAVSVSHNASLATGATTSFGFNGSWTGANPVPTSFTLNNTACTGGVGPTPTPTVKPPTPNPTPTVTPGPTAPPATPPAGTVRVFWLRPTDVPYDQRYPDGIANVVREAQRYYKQELGKTFTLNNPVVEVVTGEHDSNWYINTNCTPGGDRYWCVVGNMHQELMRRFGIRNPDNRWLNVGEISAEEPGQSGGGASTGWVVLSGHDADGAAGINGPMNRWYGGMVHEIGHGLGLPDSTSTDGTPMSGSFYNYPNTHFTQAQKSAILNGPYGSFFS</sequence>
<dbReference type="Proteomes" id="UP000032254">
    <property type="component" value="Unassembled WGS sequence"/>
</dbReference>
<dbReference type="PROSITE" id="PS51173">
    <property type="entry name" value="CBM2"/>
    <property type="match status" value="1"/>
</dbReference>
<feature type="signal peptide" evidence="2">
    <location>
        <begin position="1"/>
        <end position="21"/>
    </location>
</feature>
<name>A0A0D0VKQ9_9ACTN</name>
<accession>A0A0D0VKQ9</accession>
<dbReference type="InterPro" id="IPR001919">
    <property type="entry name" value="CBD2"/>
</dbReference>
<keyword evidence="5" id="KW-1185">Reference proteome</keyword>
<dbReference type="GO" id="GO:0030247">
    <property type="term" value="F:polysaccharide binding"/>
    <property type="evidence" value="ECO:0007669"/>
    <property type="project" value="UniProtKB-UniRule"/>
</dbReference>
<dbReference type="InterPro" id="IPR008965">
    <property type="entry name" value="CBM2/CBM3_carb-bd_dom_sf"/>
</dbReference>
<dbReference type="EMBL" id="JXSX01000003">
    <property type="protein sequence ID" value="KIR61378.1"/>
    <property type="molecule type" value="Genomic_DNA"/>
</dbReference>
<dbReference type="InterPro" id="IPR012291">
    <property type="entry name" value="CBM2_carb-bd_dom_sf"/>
</dbReference>
<keyword evidence="2" id="KW-0732">Signal</keyword>
<dbReference type="AlphaFoldDB" id="A0A0D0VKQ9"/>
<dbReference type="SUPFAM" id="SSF55486">
    <property type="entry name" value="Metalloproteases ('zincins'), catalytic domain"/>
    <property type="match status" value="1"/>
</dbReference>
<protein>
    <submittedName>
        <fullName evidence="4">Cellulose-binding protein</fullName>
    </submittedName>
</protein>
<feature type="domain" description="CBM2" evidence="3">
    <location>
        <begin position="29"/>
        <end position="138"/>
    </location>
</feature>
<organism evidence="4 5">
    <name type="scientific">Micromonospora haikouensis</name>
    <dbReference type="NCBI Taxonomy" id="686309"/>
    <lineage>
        <taxon>Bacteria</taxon>
        <taxon>Bacillati</taxon>
        <taxon>Actinomycetota</taxon>
        <taxon>Actinomycetes</taxon>
        <taxon>Micromonosporales</taxon>
        <taxon>Micromonosporaceae</taxon>
        <taxon>Micromonospora</taxon>
    </lineage>
</organism>
<reference evidence="4 5" key="1">
    <citation type="submission" date="2015-01" db="EMBL/GenBank/DDBJ databases">
        <title>Sequencing and annotation of Micromonospora carbonacea strain JXNU-1 genome.</title>
        <authorList>
            <person name="Long Z."/>
            <person name="Huang Y."/>
            <person name="Jiang Y."/>
        </authorList>
    </citation>
    <scope>NUCLEOTIDE SEQUENCE [LARGE SCALE GENOMIC DNA]</scope>
    <source>
        <strain evidence="4 5">JXNU-1</strain>
    </source>
</reference>
<evidence type="ECO:0000259" key="3">
    <source>
        <dbReference type="PROSITE" id="PS51173"/>
    </source>
</evidence>
<evidence type="ECO:0000313" key="4">
    <source>
        <dbReference type="EMBL" id="KIR61378.1"/>
    </source>
</evidence>
<dbReference type="Gene3D" id="2.60.40.290">
    <property type="match status" value="1"/>
</dbReference>
<dbReference type="Pfam" id="PF00553">
    <property type="entry name" value="CBM_2"/>
    <property type="match status" value="1"/>
</dbReference>
<proteinExistence type="predicted"/>
<dbReference type="OrthoDB" id="3965347at2"/>
<dbReference type="GO" id="GO:0004553">
    <property type="term" value="F:hydrolase activity, hydrolyzing O-glycosyl compounds"/>
    <property type="evidence" value="ECO:0007669"/>
    <property type="project" value="InterPro"/>
</dbReference>
<evidence type="ECO:0000256" key="2">
    <source>
        <dbReference type="SAM" id="SignalP"/>
    </source>
</evidence>
<dbReference type="GO" id="GO:0005975">
    <property type="term" value="P:carbohydrate metabolic process"/>
    <property type="evidence" value="ECO:0007669"/>
    <property type="project" value="InterPro"/>
</dbReference>
<evidence type="ECO:0000313" key="5">
    <source>
        <dbReference type="Proteomes" id="UP000032254"/>
    </source>
</evidence>